<dbReference type="Proteomes" id="UP000405075">
    <property type="component" value="Plasmid p19110F47-1"/>
</dbReference>
<dbReference type="RefSeq" id="WP_154320107.1">
    <property type="nucleotide sequence ID" value="NZ_CP046043.1"/>
</dbReference>
<gene>
    <name evidence="1" type="ORF">GJD93_00040</name>
</gene>
<dbReference type="Pfam" id="PF21983">
    <property type="entry name" value="NikA-like"/>
    <property type="match status" value="1"/>
</dbReference>
<name>A0AAP9KHT9_9GAMM</name>
<evidence type="ECO:0000313" key="2">
    <source>
        <dbReference type="Proteomes" id="UP000405075"/>
    </source>
</evidence>
<dbReference type="InterPro" id="IPR053842">
    <property type="entry name" value="NikA-like"/>
</dbReference>
<proteinExistence type="predicted"/>
<accession>A0AAP9KHT9</accession>
<evidence type="ECO:0008006" key="3">
    <source>
        <dbReference type="Google" id="ProtNLM"/>
    </source>
</evidence>
<organism evidence="1 2">
    <name type="scientific">Acinetobacter towneri</name>
    <dbReference type="NCBI Taxonomy" id="202956"/>
    <lineage>
        <taxon>Bacteria</taxon>
        <taxon>Pseudomonadati</taxon>
        <taxon>Pseudomonadota</taxon>
        <taxon>Gammaproteobacteria</taxon>
        <taxon>Moraxellales</taxon>
        <taxon>Moraxellaceae</taxon>
        <taxon>Acinetobacter</taxon>
    </lineage>
</organism>
<geneLocation type="plasmid" evidence="2">
    <name>p19110f47-1</name>
</geneLocation>
<evidence type="ECO:0000313" key="1">
    <source>
        <dbReference type="EMBL" id="QGM26218.1"/>
    </source>
</evidence>
<keyword evidence="1" id="KW-0614">Plasmid</keyword>
<reference evidence="2" key="1">
    <citation type="submission" date="2019-11" db="EMBL/GenBank/DDBJ databases">
        <title>Escherichia coli 1916D6.</title>
        <authorList>
            <person name="Yao H."/>
            <person name="Du X."/>
            <person name="Yu R."/>
            <person name="Li A."/>
        </authorList>
    </citation>
    <scope>NUCLEOTIDE SEQUENCE [LARGE SCALE GENOMIC DNA]</scope>
    <source>
        <strain evidence="2">19110F47</strain>
        <plasmid evidence="2">p19110f47-1</plasmid>
    </source>
</reference>
<protein>
    <recommendedName>
        <fullName evidence="3">Mobilization protein</fullName>
    </recommendedName>
</protein>
<dbReference type="AlphaFoldDB" id="A0AAP9KHT9"/>
<sequence length="107" mass="12509">MKVKASRNKQIIVRLTADEHQDINDACNALQLNQSDYIRKKILSDDYAQLIDQRDIHTIRILGVVLPKILIELKDKDLIPEELCDITELVHELKIIVRRLNDEVLKR</sequence>
<dbReference type="EMBL" id="CP046043">
    <property type="protein sequence ID" value="QGM26218.1"/>
    <property type="molecule type" value="Genomic_DNA"/>
</dbReference>